<name>A0A8X7CJE6_9ARAC</name>
<dbReference type="AlphaFoldDB" id="A0A8X7CJE6"/>
<gene>
    <name evidence="1" type="ORF">TNIN_19711</name>
</gene>
<evidence type="ECO:0000313" key="2">
    <source>
        <dbReference type="Proteomes" id="UP000886998"/>
    </source>
</evidence>
<comment type="caution">
    <text evidence="1">The sequence shown here is derived from an EMBL/GenBank/DDBJ whole genome shotgun (WGS) entry which is preliminary data.</text>
</comment>
<reference evidence="1" key="1">
    <citation type="submission" date="2020-08" db="EMBL/GenBank/DDBJ databases">
        <title>Multicomponent nature underlies the extraordinary mechanical properties of spider dragline silk.</title>
        <authorList>
            <person name="Kono N."/>
            <person name="Nakamura H."/>
            <person name="Mori M."/>
            <person name="Yoshida Y."/>
            <person name="Ohtoshi R."/>
            <person name="Malay A.D."/>
            <person name="Moran D.A.P."/>
            <person name="Tomita M."/>
            <person name="Numata K."/>
            <person name="Arakawa K."/>
        </authorList>
    </citation>
    <scope>NUCLEOTIDE SEQUENCE</scope>
</reference>
<proteinExistence type="predicted"/>
<keyword evidence="2" id="KW-1185">Reference proteome</keyword>
<organism evidence="1 2">
    <name type="scientific">Trichonephila inaurata madagascariensis</name>
    <dbReference type="NCBI Taxonomy" id="2747483"/>
    <lineage>
        <taxon>Eukaryota</taxon>
        <taxon>Metazoa</taxon>
        <taxon>Ecdysozoa</taxon>
        <taxon>Arthropoda</taxon>
        <taxon>Chelicerata</taxon>
        <taxon>Arachnida</taxon>
        <taxon>Araneae</taxon>
        <taxon>Araneomorphae</taxon>
        <taxon>Entelegynae</taxon>
        <taxon>Araneoidea</taxon>
        <taxon>Nephilidae</taxon>
        <taxon>Trichonephila</taxon>
        <taxon>Trichonephila inaurata</taxon>
    </lineage>
</organism>
<accession>A0A8X7CJE6</accession>
<evidence type="ECO:0000313" key="1">
    <source>
        <dbReference type="EMBL" id="GFY69426.1"/>
    </source>
</evidence>
<sequence>MLELNQTEKKIRGMEKLQDVCEKKNKVFRDKEDALHTYTFSNTSNVVALQTDSAELTPFFAIPRNQMVLESDELPVPRGLFSSEVVNEATTSRGISYKIVEIELNRVEIEDI</sequence>
<dbReference type="EMBL" id="BMAV01017603">
    <property type="protein sequence ID" value="GFY69426.1"/>
    <property type="molecule type" value="Genomic_DNA"/>
</dbReference>
<protein>
    <submittedName>
        <fullName evidence="1">Uncharacterized protein</fullName>
    </submittedName>
</protein>
<dbReference type="Proteomes" id="UP000886998">
    <property type="component" value="Unassembled WGS sequence"/>
</dbReference>